<name>A0A8J7M2T0_9BACT</name>
<dbReference type="PANTHER" id="PTHR30036:SF7">
    <property type="entry name" value="ABC TRANSPORTER PERIPLASMIC-BINDING PROTEIN YPHF"/>
    <property type="match status" value="1"/>
</dbReference>
<dbReference type="InterPro" id="IPR025997">
    <property type="entry name" value="SBP_2_dom"/>
</dbReference>
<evidence type="ECO:0000313" key="5">
    <source>
        <dbReference type="EMBL" id="MBJ6727588.1"/>
    </source>
</evidence>
<reference evidence="5" key="1">
    <citation type="submission" date="2020-12" db="EMBL/GenBank/DDBJ databases">
        <title>Geomonas sp. Red875, isolated from river sediment.</title>
        <authorList>
            <person name="Xu Z."/>
            <person name="Zhang Z."/>
            <person name="Masuda Y."/>
            <person name="Itoh H."/>
            <person name="Senoo K."/>
        </authorList>
    </citation>
    <scope>NUCLEOTIDE SEQUENCE</scope>
    <source>
        <strain evidence="5">Red875</strain>
    </source>
</reference>
<dbReference type="InterPro" id="IPR050555">
    <property type="entry name" value="Bact_Solute-Bind_Prot2"/>
</dbReference>
<evidence type="ECO:0000259" key="4">
    <source>
        <dbReference type="Pfam" id="PF13407"/>
    </source>
</evidence>
<accession>A0A8J7M2T0</accession>
<dbReference type="PANTHER" id="PTHR30036">
    <property type="entry name" value="D-XYLOSE-BINDING PERIPLASMIC PROTEIN"/>
    <property type="match status" value="1"/>
</dbReference>
<organism evidence="5 6">
    <name type="scientific">Geomesophilobacter sediminis</name>
    <dbReference type="NCBI Taxonomy" id="2798584"/>
    <lineage>
        <taxon>Bacteria</taxon>
        <taxon>Pseudomonadati</taxon>
        <taxon>Thermodesulfobacteriota</taxon>
        <taxon>Desulfuromonadia</taxon>
        <taxon>Geobacterales</taxon>
        <taxon>Geobacteraceae</taxon>
        <taxon>Geomesophilobacter</taxon>
    </lineage>
</organism>
<dbReference type="AlphaFoldDB" id="A0A8J7M2T0"/>
<dbReference type="GO" id="GO:0030288">
    <property type="term" value="C:outer membrane-bounded periplasmic space"/>
    <property type="evidence" value="ECO:0007669"/>
    <property type="project" value="TreeGrafter"/>
</dbReference>
<protein>
    <submittedName>
        <fullName evidence="5">Substrate-binding domain-containing protein</fullName>
    </submittedName>
</protein>
<feature type="domain" description="Periplasmic binding protein" evidence="4">
    <location>
        <begin position="68"/>
        <end position="326"/>
    </location>
</feature>
<dbReference type="RefSeq" id="WP_199386731.1">
    <property type="nucleotide sequence ID" value="NZ_JAEMHM010000026.1"/>
</dbReference>
<dbReference type="EMBL" id="JAEMHM010000026">
    <property type="protein sequence ID" value="MBJ6727588.1"/>
    <property type="molecule type" value="Genomic_DNA"/>
</dbReference>
<evidence type="ECO:0000313" key="6">
    <source>
        <dbReference type="Proteomes" id="UP000636888"/>
    </source>
</evidence>
<comment type="subcellular location">
    <subcellularLocation>
        <location evidence="1">Cell envelope</location>
    </subcellularLocation>
</comment>
<evidence type="ECO:0000256" key="3">
    <source>
        <dbReference type="SAM" id="SignalP"/>
    </source>
</evidence>
<dbReference type="InterPro" id="IPR028082">
    <property type="entry name" value="Peripla_BP_I"/>
</dbReference>
<proteinExistence type="inferred from homology"/>
<evidence type="ECO:0000256" key="1">
    <source>
        <dbReference type="ARBA" id="ARBA00004196"/>
    </source>
</evidence>
<keyword evidence="3" id="KW-0732">Signal</keyword>
<sequence length="369" mass="39816">MKNKSFLIGTVGVAATLLYSVAVAQDSFVAEAKRYTDLVSKPNLPWNGPTTGPSAQRNKSVIYVSADQRNGGARGVGKAAAEAAKVIGWHFRLIDGQGTVSGRRNALRQAASLKPDGIILGTVDAQEQADEIRDIAAKGIKIVGWHALGKPGPDRSMPIFTNLATEPTDVGKAAAMYAVADSNGTAGVIIFNDPIYAIANEKTNAAINTLRKCAGCRVLIVDTTPLKNTATAMPQRTAWLLRSYSGKWTYSIAVNDLYFDAMPPTFIAAAIPGNGYPRNISAGDGSELAFERIRKNRYQIGTVAEPLRLHGWQAIDELNRAFAGQKDSGYSAPVHLVTPANIKFDGGKYNEFDPDNGYRERYRKIWGVK</sequence>
<feature type="chain" id="PRO_5035203911" evidence="3">
    <location>
        <begin position="25"/>
        <end position="369"/>
    </location>
</feature>
<dbReference type="GO" id="GO:0030246">
    <property type="term" value="F:carbohydrate binding"/>
    <property type="evidence" value="ECO:0007669"/>
    <property type="project" value="TreeGrafter"/>
</dbReference>
<dbReference type="Pfam" id="PF13407">
    <property type="entry name" value="Peripla_BP_4"/>
    <property type="match status" value="1"/>
</dbReference>
<feature type="signal peptide" evidence="3">
    <location>
        <begin position="1"/>
        <end position="24"/>
    </location>
</feature>
<keyword evidence="6" id="KW-1185">Reference proteome</keyword>
<gene>
    <name evidence="5" type="ORF">JFN93_22975</name>
</gene>
<comment type="similarity">
    <text evidence="2">Belongs to the bacterial solute-binding protein 2 family.</text>
</comment>
<dbReference type="SUPFAM" id="SSF53822">
    <property type="entry name" value="Periplasmic binding protein-like I"/>
    <property type="match status" value="1"/>
</dbReference>
<dbReference type="Proteomes" id="UP000636888">
    <property type="component" value="Unassembled WGS sequence"/>
</dbReference>
<dbReference type="Gene3D" id="3.40.50.2300">
    <property type="match status" value="2"/>
</dbReference>
<evidence type="ECO:0000256" key="2">
    <source>
        <dbReference type="ARBA" id="ARBA00007639"/>
    </source>
</evidence>
<comment type="caution">
    <text evidence="5">The sequence shown here is derived from an EMBL/GenBank/DDBJ whole genome shotgun (WGS) entry which is preliminary data.</text>
</comment>